<dbReference type="AlphaFoldDB" id="A0A368PRY0"/>
<dbReference type="GO" id="GO:0006353">
    <property type="term" value="P:DNA-templated transcription termination"/>
    <property type="evidence" value="ECO:0007669"/>
    <property type="project" value="UniProtKB-KW"/>
</dbReference>
<dbReference type="PANTHER" id="PTHR13068:SF140">
    <property type="match status" value="1"/>
</dbReference>
<dbReference type="EMBL" id="CM003528">
    <property type="protein sequence ID" value="RCV08383.1"/>
    <property type="molecule type" value="Genomic_DNA"/>
</dbReference>
<dbReference type="InterPro" id="IPR003690">
    <property type="entry name" value="MTERF"/>
</dbReference>
<name>A0A368PRY0_SETIT</name>
<gene>
    <name evidence="4" type="ORF">SETIT_1G321700v2</name>
</gene>
<reference evidence="4" key="1">
    <citation type="journal article" date="2012" name="Nat. Biotechnol.">
        <title>Reference genome sequence of the model plant Setaria.</title>
        <authorList>
            <person name="Bennetzen J.L."/>
            <person name="Schmutz J."/>
            <person name="Wang H."/>
            <person name="Percifield R."/>
            <person name="Hawkins J."/>
            <person name="Pontaroli A.C."/>
            <person name="Estep M."/>
            <person name="Feng L."/>
            <person name="Vaughn J.N."/>
            <person name="Grimwood J."/>
            <person name="Jenkins J."/>
            <person name="Barry K."/>
            <person name="Lindquist E."/>
            <person name="Hellsten U."/>
            <person name="Deshpande S."/>
            <person name="Wang X."/>
            <person name="Wu X."/>
            <person name="Mitros T."/>
            <person name="Triplett J."/>
            <person name="Yang X."/>
            <person name="Ye C.Y."/>
            <person name="Mauro-Herrera M."/>
            <person name="Wang L."/>
            <person name="Li P."/>
            <person name="Sharma M."/>
            <person name="Sharma R."/>
            <person name="Ronald P.C."/>
            <person name="Panaud O."/>
            <person name="Kellogg E.A."/>
            <person name="Brutnell T.P."/>
            <person name="Doust A.N."/>
            <person name="Tuskan G.A."/>
            <person name="Rokhsar D."/>
            <person name="Devos K.M."/>
        </authorList>
    </citation>
    <scope>NUCLEOTIDE SEQUENCE [LARGE SCALE GENOMIC DNA]</scope>
    <source>
        <strain evidence="4">Yugu1</strain>
    </source>
</reference>
<dbReference type="InterPro" id="IPR038538">
    <property type="entry name" value="MTERF_sf"/>
</dbReference>
<dbReference type="Gene3D" id="1.25.70.10">
    <property type="entry name" value="Transcription termination factor 3, mitochondrial"/>
    <property type="match status" value="1"/>
</dbReference>
<organism evidence="4">
    <name type="scientific">Setaria italica</name>
    <name type="common">Foxtail millet</name>
    <name type="synonym">Panicum italicum</name>
    <dbReference type="NCBI Taxonomy" id="4555"/>
    <lineage>
        <taxon>Eukaryota</taxon>
        <taxon>Viridiplantae</taxon>
        <taxon>Streptophyta</taxon>
        <taxon>Embryophyta</taxon>
        <taxon>Tracheophyta</taxon>
        <taxon>Spermatophyta</taxon>
        <taxon>Magnoliopsida</taxon>
        <taxon>Liliopsida</taxon>
        <taxon>Poales</taxon>
        <taxon>Poaceae</taxon>
        <taxon>PACMAD clade</taxon>
        <taxon>Panicoideae</taxon>
        <taxon>Panicodae</taxon>
        <taxon>Paniceae</taxon>
        <taxon>Cenchrinae</taxon>
        <taxon>Setaria</taxon>
    </lineage>
</organism>
<keyword evidence="2" id="KW-0804">Transcription</keyword>
<keyword evidence="2" id="KW-0805">Transcription regulation</keyword>
<evidence type="ECO:0000256" key="2">
    <source>
        <dbReference type="ARBA" id="ARBA00022472"/>
    </source>
</evidence>
<reference evidence="4" key="2">
    <citation type="submission" date="2015-07" db="EMBL/GenBank/DDBJ databases">
        <authorList>
            <person name="Noorani M."/>
        </authorList>
    </citation>
    <scope>NUCLEOTIDE SEQUENCE</scope>
    <source>
        <strain evidence="4">Yugu1</strain>
    </source>
</reference>
<comment type="similarity">
    <text evidence="1">Belongs to the mTERF family.</text>
</comment>
<dbReference type="KEGG" id="sita:101767648"/>
<dbReference type="SMART" id="SM00733">
    <property type="entry name" value="Mterf"/>
    <property type="match status" value="6"/>
</dbReference>
<dbReference type="PANTHER" id="PTHR13068">
    <property type="entry name" value="CGI-12 PROTEIN-RELATED"/>
    <property type="match status" value="1"/>
</dbReference>
<keyword evidence="2" id="KW-0806">Transcription termination</keyword>
<sequence length="383" mass="41943">MLSLKPRLLSALRAAAPLPATSLHRLSLSTNAAAAAATPPTGFLANDYLVASCGLTPAQAQKASKYVSRLSSPVKPDAVRAFLAGIGLAEADVAAAIVSYPPLLSCKVDETLTPRIAQLREIGLSPPQISRLVTVAPEVLFSPVKISRLAFYLSFLGSFDRVHSALNRSSYLLRSDLETVVRPNIAFLQQCGLTDYDIGKHFLMRSRILLTEPQRVKEIAARAEELGVSRNSLMFKHTLLTLYGLNAGRLSAKLSFLKKVIGCSEAELGYAVRKMPAILTYSESKIGRTVEFLKVEVGLEPSYVLHRPAMFGYSIERRLMPRHCVLRILKAKGFLSKEIDFFSTICTTEEVFVEKFLLPYNKSVPGLIEAYASACRGHVATEL</sequence>
<dbReference type="OrthoDB" id="637806at2759"/>
<evidence type="ECO:0000313" key="4">
    <source>
        <dbReference type="EMBL" id="RCV08383.1"/>
    </source>
</evidence>
<accession>A0A368PRY0</accession>
<keyword evidence="3" id="KW-0809">Transit peptide</keyword>
<dbReference type="Pfam" id="PF02536">
    <property type="entry name" value="mTERF"/>
    <property type="match status" value="1"/>
</dbReference>
<dbReference type="GO" id="GO:0003676">
    <property type="term" value="F:nucleic acid binding"/>
    <property type="evidence" value="ECO:0007669"/>
    <property type="project" value="InterPro"/>
</dbReference>
<evidence type="ECO:0000256" key="1">
    <source>
        <dbReference type="ARBA" id="ARBA00007692"/>
    </source>
</evidence>
<protein>
    <submittedName>
        <fullName evidence="4">Uncharacterized protein</fullName>
    </submittedName>
</protein>
<dbReference type="FunFam" id="1.25.70.10:FF:000001">
    <property type="entry name" value="Mitochondrial transcription termination factor-like"/>
    <property type="match status" value="1"/>
</dbReference>
<evidence type="ECO:0000256" key="3">
    <source>
        <dbReference type="ARBA" id="ARBA00022946"/>
    </source>
</evidence>
<proteinExistence type="inferred from homology"/>